<dbReference type="HOGENOM" id="CLU_037294_1_1_5"/>
<proteinExistence type="inferred from homology"/>
<dbReference type="Proteomes" id="UP000001695">
    <property type="component" value="Chromosome"/>
</dbReference>
<evidence type="ECO:0000256" key="16">
    <source>
        <dbReference type="ARBA" id="ARBA00023209"/>
    </source>
</evidence>
<comment type="pathway">
    <text evidence="4">Lipid metabolism.</text>
</comment>
<keyword evidence="15 19" id="KW-0472">Membrane</keyword>
<keyword evidence="13 19" id="KW-1133">Transmembrane helix</keyword>
<evidence type="ECO:0000256" key="7">
    <source>
        <dbReference type="ARBA" id="ARBA00019373"/>
    </source>
</evidence>
<dbReference type="PROSITE" id="PS01315">
    <property type="entry name" value="CDS"/>
    <property type="match status" value="1"/>
</dbReference>
<feature type="transmembrane region" description="Helical" evidence="19">
    <location>
        <begin position="147"/>
        <end position="168"/>
    </location>
</feature>
<evidence type="ECO:0000313" key="20">
    <source>
        <dbReference type="EMBL" id="ACB93952.1"/>
    </source>
</evidence>
<name>B2ID95_BEII9</name>
<dbReference type="GO" id="GO:0016024">
    <property type="term" value="P:CDP-diacylglycerol biosynthetic process"/>
    <property type="evidence" value="ECO:0007669"/>
    <property type="project" value="UniProtKB-UniPathway"/>
</dbReference>
<dbReference type="EMBL" id="CP001016">
    <property type="protein sequence ID" value="ACB93952.1"/>
    <property type="molecule type" value="Genomic_DNA"/>
</dbReference>
<evidence type="ECO:0000256" key="11">
    <source>
        <dbReference type="ARBA" id="ARBA00022692"/>
    </source>
</evidence>
<evidence type="ECO:0000256" key="12">
    <source>
        <dbReference type="ARBA" id="ARBA00022695"/>
    </source>
</evidence>
<dbReference type="PANTHER" id="PTHR46382:SF1">
    <property type="entry name" value="PHOSPHATIDATE CYTIDYLYLTRANSFERASE"/>
    <property type="match status" value="1"/>
</dbReference>
<evidence type="ECO:0000256" key="18">
    <source>
        <dbReference type="RuleBase" id="RU003938"/>
    </source>
</evidence>
<dbReference type="UniPathway" id="UPA00557">
    <property type="reaction ID" value="UER00614"/>
</dbReference>
<keyword evidence="12 18" id="KW-0548">Nucleotidyltransferase</keyword>
<feature type="transmembrane region" description="Helical" evidence="19">
    <location>
        <begin position="269"/>
        <end position="295"/>
    </location>
</feature>
<comment type="catalytic activity">
    <reaction evidence="1 18">
        <text>a 1,2-diacyl-sn-glycero-3-phosphate + CTP + H(+) = a CDP-1,2-diacyl-sn-glycerol + diphosphate</text>
        <dbReference type="Rhea" id="RHEA:16229"/>
        <dbReference type="ChEBI" id="CHEBI:15378"/>
        <dbReference type="ChEBI" id="CHEBI:33019"/>
        <dbReference type="ChEBI" id="CHEBI:37563"/>
        <dbReference type="ChEBI" id="CHEBI:58332"/>
        <dbReference type="ChEBI" id="CHEBI:58608"/>
        <dbReference type="EC" id="2.7.7.41"/>
    </reaction>
</comment>
<comment type="pathway">
    <text evidence="3 18">Phospholipid metabolism; CDP-diacylglycerol biosynthesis; CDP-diacylglycerol from sn-glycerol 3-phosphate: step 3/3.</text>
</comment>
<dbReference type="KEGG" id="bid:Bind_0298"/>
<evidence type="ECO:0000256" key="5">
    <source>
        <dbReference type="ARBA" id="ARBA00010185"/>
    </source>
</evidence>
<dbReference type="GO" id="GO:0004605">
    <property type="term" value="F:phosphatidate cytidylyltransferase activity"/>
    <property type="evidence" value="ECO:0007669"/>
    <property type="project" value="UniProtKB-EC"/>
</dbReference>
<keyword evidence="11 18" id="KW-0812">Transmembrane</keyword>
<dbReference type="PANTHER" id="PTHR46382">
    <property type="entry name" value="PHOSPHATIDATE CYTIDYLYLTRANSFERASE"/>
    <property type="match status" value="1"/>
</dbReference>
<reference evidence="21" key="1">
    <citation type="submission" date="2008-03" db="EMBL/GenBank/DDBJ databases">
        <title>Complete sequence of chromosome of Beijerinckia indica subsp. indica ATCC 9039.</title>
        <authorList>
            <consortium name="US DOE Joint Genome Institute"/>
            <person name="Copeland A."/>
            <person name="Lucas S."/>
            <person name="Lapidus A."/>
            <person name="Glavina del Rio T."/>
            <person name="Dalin E."/>
            <person name="Tice H."/>
            <person name="Bruce D."/>
            <person name="Goodwin L."/>
            <person name="Pitluck S."/>
            <person name="LaButti K."/>
            <person name="Schmutz J."/>
            <person name="Larimer F."/>
            <person name="Land M."/>
            <person name="Hauser L."/>
            <person name="Kyrpides N."/>
            <person name="Mikhailova N."/>
            <person name="Dunfield P.F."/>
            <person name="Dedysh S.N."/>
            <person name="Liesack W."/>
            <person name="Saw J.H."/>
            <person name="Alam M."/>
            <person name="Chen Y."/>
            <person name="Murrell J.C."/>
            <person name="Richardson P."/>
        </authorList>
    </citation>
    <scope>NUCLEOTIDE SEQUENCE [LARGE SCALE GENOMIC DNA]</scope>
    <source>
        <strain evidence="21">ATCC 9039 / DSM 1715 / NCIMB 8712</strain>
    </source>
</reference>
<organism evidence="20 21">
    <name type="scientific">Beijerinckia indica subsp. indica (strain ATCC 9039 / DSM 1715 / NCIMB 8712)</name>
    <dbReference type="NCBI Taxonomy" id="395963"/>
    <lineage>
        <taxon>Bacteria</taxon>
        <taxon>Pseudomonadati</taxon>
        <taxon>Pseudomonadota</taxon>
        <taxon>Alphaproteobacteria</taxon>
        <taxon>Hyphomicrobiales</taxon>
        <taxon>Beijerinckiaceae</taxon>
        <taxon>Beijerinckia</taxon>
    </lineage>
</organism>
<keyword evidence="10 18" id="KW-0808">Transferase</keyword>
<accession>B2ID95</accession>
<evidence type="ECO:0000256" key="15">
    <source>
        <dbReference type="ARBA" id="ARBA00023136"/>
    </source>
</evidence>
<evidence type="ECO:0000256" key="1">
    <source>
        <dbReference type="ARBA" id="ARBA00001698"/>
    </source>
</evidence>
<dbReference type="STRING" id="395963.Bind_0298"/>
<dbReference type="OrthoDB" id="9799199at2"/>
<feature type="transmembrane region" description="Helical" evidence="19">
    <location>
        <begin position="29"/>
        <end position="62"/>
    </location>
</feature>
<evidence type="ECO:0000256" key="10">
    <source>
        <dbReference type="ARBA" id="ARBA00022679"/>
    </source>
</evidence>
<dbReference type="eggNOG" id="COG0575">
    <property type="taxonomic scope" value="Bacteria"/>
</dbReference>
<reference evidence="20 21" key="2">
    <citation type="journal article" date="2010" name="J. Bacteriol.">
        <title>Complete genome sequence of Beijerinckia indica subsp. indica.</title>
        <authorList>
            <person name="Tamas I."/>
            <person name="Dedysh S.N."/>
            <person name="Liesack W."/>
            <person name="Stott M.B."/>
            <person name="Alam M."/>
            <person name="Murrell J.C."/>
            <person name="Dunfield P.F."/>
        </authorList>
    </citation>
    <scope>NUCLEOTIDE SEQUENCE [LARGE SCALE GENOMIC DNA]</scope>
    <source>
        <strain evidence="21">ATCC 9039 / DSM 1715 / NCIMB 8712</strain>
    </source>
</reference>
<evidence type="ECO:0000256" key="3">
    <source>
        <dbReference type="ARBA" id="ARBA00005119"/>
    </source>
</evidence>
<evidence type="ECO:0000256" key="4">
    <source>
        <dbReference type="ARBA" id="ARBA00005189"/>
    </source>
</evidence>
<dbReference type="EC" id="2.7.7.41" evidence="6 18"/>
<feature type="transmembrane region" description="Helical" evidence="19">
    <location>
        <begin position="189"/>
        <end position="211"/>
    </location>
</feature>
<keyword evidence="8" id="KW-1003">Cell membrane</keyword>
<dbReference type="AlphaFoldDB" id="B2ID95"/>
<evidence type="ECO:0000256" key="9">
    <source>
        <dbReference type="ARBA" id="ARBA00022516"/>
    </source>
</evidence>
<evidence type="ECO:0000256" key="17">
    <source>
        <dbReference type="ARBA" id="ARBA00023264"/>
    </source>
</evidence>
<feature type="transmembrane region" description="Helical" evidence="19">
    <location>
        <begin position="82"/>
        <end position="114"/>
    </location>
</feature>
<comment type="similarity">
    <text evidence="5 18">Belongs to the CDS family.</text>
</comment>
<protein>
    <recommendedName>
        <fullName evidence="7 18">Phosphatidate cytidylyltransferase</fullName>
        <ecNumber evidence="6 18">2.7.7.41</ecNumber>
    </recommendedName>
</protein>
<gene>
    <name evidence="20" type="ordered locus">Bind_0298</name>
</gene>
<dbReference type="InterPro" id="IPR000374">
    <property type="entry name" value="PC_trans"/>
</dbReference>
<dbReference type="GO" id="GO:0005886">
    <property type="term" value="C:plasma membrane"/>
    <property type="evidence" value="ECO:0007669"/>
    <property type="project" value="UniProtKB-SubCell"/>
</dbReference>
<feature type="transmembrane region" description="Helical" evidence="19">
    <location>
        <begin position="121"/>
        <end position="141"/>
    </location>
</feature>
<evidence type="ECO:0000256" key="6">
    <source>
        <dbReference type="ARBA" id="ARBA00012487"/>
    </source>
</evidence>
<keyword evidence="17" id="KW-1208">Phospholipid metabolism</keyword>
<comment type="subcellular location">
    <subcellularLocation>
        <location evidence="2">Cell membrane</location>
        <topology evidence="2">Multi-pass membrane protein</topology>
    </subcellularLocation>
</comment>
<dbReference type="RefSeq" id="WP_012383310.1">
    <property type="nucleotide sequence ID" value="NC_010581.1"/>
</dbReference>
<evidence type="ECO:0000256" key="13">
    <source>
        <dbReference type="ARBA" id="ARBA00022989"/>
    </source>
</evidence>
<keyword evidence="14" id="KW-0443">Lipid metabolism</keyword>
<keyword evidence="21" id="KW-1185">Reference proteome</keyword>
<keyword evidence="9" id="KW-0444">Lipid biosynthesis</keyword>
<sequence>MNASPSENPAPAIPLPAGKRRFGDLGPRIASAVVLMSLALVALWQGGLVFLVVWLGASLAIFYEWESLIGGARRPLRLGLGWLTLIGLALCLWIGHPASGFLLLLFGTALLAAVAEPGKRLWSAGGLPYAGLMLMAVQGLGTGDLCATLVMAWLFVTIWGTDISAYFAGRLIGGPRLWPRVSPGKTWSGMLVGVLCGGIFGTLLLVAASPIPCVSTPGLTPIFLLGLLTAQISQGGDLFESWIKRHFGVKDSGHLIPGHGGFMDRLDGFITASIFIWLVGAARGLPSLAQGVLFWS</sequence>
<evidence type="ECO:0000256" key="2">
    <source>
        <dbReference type="ARBA" id="ARBA00004651"/>
    </source>
</evidence>
<evidence type="ECO:0000256" key="14">
    <source>
        <dbReference type="ARBA" id="ARBA00023098"/>
    </source>
</evidence>
<evidence type="ECO:0000256" key="8">
    <source>
        <dbReference type="ARBA" id="ARBA00022475"/>
    </source>
</evidence>
<dbReference type="Pfam" id="PF01148">
    <property type="entry name" value="CTP_transf_1"/>
    <property type="match status" value="1"/>
</dbReference>
<evidence type="ECO:0000256" key="19">
    <source>
        <dbReference type="SAM" id="Phobius"/>
    </source>
</evidence>
<keyword evidence="16" id="KW-0594">Phospholipid biosynthesis</keyword>
<evidence type="ECO:0000313" key="21">
    <source>
        <dbReference type="Proteomes" id="UP000001695"/>
    </source>
</evidence>